<dbReference type="GO" id="GO:0006790">
    <property type="term" value="P:sulfur compound metabolic process"/>
    <property type="evidence" value="ECO:0007669"/>
    <property type="project" value="TreeGrafter"/>
</dbReference>
<dbReference type="Gene3D" id="3.60.130.10">
    <property type="entry name" value="Clavaminate synthase-like"/>
    <property type="match status" value="1"/>
</dbReference>
<evidence type="ECO:0000256" key="2">
    <source>
        <dbReference type="ARBA" id="ARBA00022723"/>
    </source>
</evidence>
<evidence type="ECO:0000256" key="5">
    <source>
        <dbReference type="ARBA" id="ARBA00023004"/>
    </source>
</evidence>
<evidence type="ECO:0000256" key="1">
    <source>
        <dbReference type="ARBA" id="ARBA00005896"/>
    </source>
</evidence>
<keyword evidence="4" id="KW-0560">Oxidoreductase</keyword>
<reference evidence="8" key="1">
    <citation type="submission" date="2017-06" db="EMBL/GenBank/DDBJ databases">
        <authorList>
            <person name="Varghese N."/>
            <person name="Submissions S."/>
        </authorList>
    </citation>
    <scope>NUCLEOTIDE SEQUENCE [LARGE SCALE GENOMIC DNA]</scope>
    <source>
        <strain evidence="8">LNB2</strain>
    </source>
</reference>
<dbReference type="PANTHER" id="PTHR30468:SF1">
    <property type="entry name" value="ALPHA-KETOGLUTARATE-DEPENDENT SULFONATE DIOXYGENASE"/>
    <property type="match status" value="1"/>
</dbReference>
<dbReference type="GO" id="GO:0000908">
    <property type="term" value="F:taurine dioxygenase activity"/>
    <property type="evidence" value="ECO:0007669"/>
    <property type="project" value="TreeGrafter"/>
</dbReference>
<evidence type="ECO:0000256" key="4">
    <source>
        <dbReference type="ARBA" id="ARBA00023002"/>
    </source>
</evidence>
<accession>A0A239DGT6</accession>
<proteinExistence type="inferred from homology"/>
<dbReference type="Proteomes" id="UP000198281">
    <property type="component" value="Unassembled WGS sequence"/>
</dbReference>
<keyword evidence="8" id="KW-1185">Reference proteome</keyword>
<dbReference type="RefSeq" id="WP_089218613.1">
    <property type="nucleotide sequence ID" value="NZ_FZOS01000004.1"/>
</dbReference>
<evidence type="ECO:0000256" key="3">
    <source>
        <dbReference type="ARBA" id="ARBA00022964"/>
    </source>
</evidence>
<gene>
    <name evidence="7" type="ORF">SAMN06295912_10479</name>
</gene>
<evidence type="ECO:0000259" key="6">
    <source>
        <dbReference type="Pfam" id="PF02668"/>
    </source>
</evidence>
<dbReference type="PANTHER" id="PTHR30468">
    <property type="entry name" value="ALPHA-KETOGLUTARATE-DEPENDENT SULFONATE DIOXYGENASE"/>
    <property type="match status" value="1"/>
</dbReference>
<protein>
    <submittedName>
        <fullName evidence="7">Taurine dioxygenase</fullName>
    </submittedName>
</protein>
<evidence type="ECO:0000313" key="8">
    <source>
        <dbReference type="Proteomes" id="UP000198281"/>
    </source>
</evidence>
<dbReference type="GO" id="GO:0046872">
    <property type="term" value="F:metal ion binding"/>
    <property type="evidence" value="ECO:0007669"/>
    <property type="project" value="UniProtKB-KW"/>
</dbReference>
<dbReference type="InterPro" id="IPR051323">
    <property type="entry name" value="AtsK-like"/>
</dbReference>
<keyword evidence="3 7" id="KW-0223">Dioxygenase</keyword>
<dbReference type="InterPro" id="IPR042098">
    <property type="entry name" value="TauD-like_sf"/>
</dbReference>
<comment type="similarity">
    <text evidence="1">Belongs to the TfdA dioxygenase family.</text>
</comment>
<dbReference type="AlphaFoldDB" id="A0A239DGT6"/>
<dbReference type="InterPro" id="IPR003819">
    <property type="entry name" value="TauD/TfdA-like"/>
</dbReference>
<dbReference type="GO" id="GO:0005737">
    <property type="term" value="C:cytoplasm"/>
    <property type="evidence" value="ECO:0007669"/>
    <property type="project" value="TreeGrafter"/>
</dbReference>
<sequence>MLHTKALPTIGQEVLGLDLAGEIGEETRQRLVDIWRAAGVVLFRGVGTEPEALLKLSRCFGELEPHPIEALRLHGHDELILLTNQGGLRGPVYAFDGVPTYGRIPWHTDLAFQPVPNAGALLNMVHKAETGGSTAWLDTALAYDALDEGLKRRIDGLEARFAFCADLAQMKFGNPGGTRVGETKAAFPDYPPLARPLVWQHPITGAKILNLCPLNIQGIIGMDEAEGDALIRTLIDAVVQPRFIYQHDWQEGDVVLWDNYRMMHCAMGHPVDVLRIVHRSTLRGHATVGRVLAA</sequence>
<evidence type="ECO:0000313" key="7">
    <source>
        <dbReference type="EMBL" id="SNS31111.1"/>
    </source>
</evidence>
<dbReference type="OrthoDB" id="7209371at2"/>
<name>A0A239DGT6_9SPHN</name>
<organism evidence="7 8">
    <name type="scientific">Edaphosphingomonas laterariae</name>
    <dbReference type="NCBI Taxonomy" id="861865"/>
    <lineage>
        <taxon>Bacteria</taxon>
        <taxon>Pseudomonadati</taxon>
        <taxon>Pseudomonadota</taxon>
        <taxon>Alphaproteobacteria</taxon>
        <taxon>Sphingomonadales</taxon>
        <taxon>Rhizorhabdaceae</taxon>
        <taxon>Edaphosphingomonas</taxon>
    </lineage>
</organism>
<dbReference type="SUPFAM" id="SSF51197">
    <property type="entry name" value="Clavaminate synthase-like"/>
    <property type="match status" value="1"/>
</dbReference>
<keyword evidence="5" id="KW-0408">Iron</keyword>
<feature type="domain" description="TauD/TfdA-like" evidence="6">
    <location>
        <begin position="5"/>
        <end position="279"/>
    </location>
</feature>
<dbReference type="Pfam" id="PF02668">
    <property type="entry name" value="TauD"/>
    <property type="match status" value="1"/>
</dbReference>
<dbReference type="EMBL" id="FZOS01000004">
    <property type="protein sequence ID" value="SNS31111.1"/>
    <property type="molecule type" value="Genomic_DNA"/>
</dbReference>
<keyword evidence="2" id="KW-0479">Metal-binding</keyword>